<dbReference type="InterPro" id="IPR036097">
    <property type="entry name" value="HisK_dim/P_sf"/>
</dbReference>
<keyword evidence="4" id="KW-1003">Cell membrane</keyword>
<dbReference type="InterPro" id="IPR003594">
    <property type="entry name" value="HATPase_dom"/>
</dbReference>
<dbReference type="GO" id="GO:0000155">
    <property type="term" value="F:phosphorelay sensor kinase activity"/>
    <property type="evidence" value="ECO:0007669"/>
    <property type="project" value="InterPro"/>
</dbReference>
<dbReference type="Pfam" id="PF00512">
    <property type="entry name" value="HisKA"/>
    <property type="match status" value="1"/>
</dbReference>
<dbReference type="PANTHER" id="PTHR45453">
    <property type="entry name" value="PHOSPHATE REGULON SENSOR PROTEIN PHOR"/>
    <property type="match status" value="1"/>
</dbReference>
<dbReference type="Pfam" id="PF02518">
    <property type="entry name" value="HATPase_c"/>
    <property type="match status" value="1"/>
</dbReference>
<dbReference type="InterPro" id="IPR003660">
    <property type="entry name" value="HAMP_dom"/>
</dbReference>
<feature type="coiled-coil region" evidence="12">
    <location>
        <begin position="237"/>
        <end position="271"/>
    </location>
</feature>
<keyword evidence="7" id="KW-0547">Nucleotide-binding</keyword>
<gene>
    <name evidence="16" type="ORF">J40TS1_42520</name>
</gene>
<evidence type="ECO:0000313" key="16">
    <source>
        <dbReference type="EMBL" id="GIP18610.1"/>
    </source>
</evidence>
<keyword evidence="13" id="KW-1133">Transmembrane helix</keyword>
<keyword evidence="11 13" id="KW-0472">Membrane</keyword>
<keyword evidence="8 16" id="KW-0418">Kinase</keyword>
<proteinExistence type="predicted"/>
<evidence type="ECO:0000256" key="5">
    <source>
        <dbReference type="ARBA" id="ARBA00022553"/>
    </source>
</evidence>
<evidence type="ECO:0000259" key="14">
    <source>
        <dbReference type="PROSITE" id="PS50109"/>
    </source>
</evidence>
<dbReference type="SUPFAM" id="SSF158472">
    <property type="entry name" value="HAMP domain-like"/>
    <property type="match status" value="1"/>
</dbReference>
<keyword evidence="5" id="KW-0597">Phosphoprotein</keyword>
<feature type="domain" description="HAMP" evidence="15">
    <location>
        <begin position="197"/>
        <end position="249"/>
    </location>
</feature>
<organism evidence="16 17">
    <name type="scientific">Paenibacillus montaniterrae</name>
    <dbReference type="NCBI Taxonomy" id="429341"/>
    <lineage>
        <taxon>Bacteria</taxon>
        <taxon>Bacillati</taxon>
        <taxon>Bacillota</taxon>
        <taxon>Bacilli</taxon>
        <taxon>Bacillales</taxon>
        <taxon>Paenibacillaceae</taxon>
        <taxon>Paenibacillus</taxon>
    </lineage>
</organism>
<dbReference type="AlphaFoldDB" id="A0A919YSF9"/>
<dbReference type="InterPro" id="IPR003661">
    <property type="entry name" value="HisK_dim/P_dom"/>
</dbReference>
<dbReference type="InterPro" id="IPR050351">
    <property type="entry name" value="BphY/WalK/GraS-like"/>
</dbReference>
<dbReference type="GO" id="GO:0004721">
    <property type="term" value="F:phosphoprotein phosphatase activity"/>
    <property type="evidence" value="ECO:0007669"/>
    <property type="project" value="TreeGrafter"/>
</dbReference>
<dbReference type="Gene3D" id="1.10.287.130">
    <property type="match status" value="1"/>
</dbReference>
<dbReference type="PROSITE" id="PS51257">
    <property type="entry name" value="PROKAR_LIPOPROTEIN"/>
    <property type="match status" value="1"/>
</dbReference>
<keyword evidence="17" id="KW-1185">Reference proteome</keyword>
<dbReference type="EC" id="2.7.13.3" evidence="3"/>
<evidence type="ECO:0000256" key="12">
    <source>
        <dbReference type="SAM" id="Coils"/>
    </source>
</evidence>
<keyword evidence="9" id="KW-0067">ATP-binding</keyword>
<dbReference type="PROSITE" id="PS50109">
    <property type="entry name" value="HIS_KIN"/>
    <property type="match status" value="1"/>
</dbReference>
<dbReference type="SMART" id="SM00304">
    <property type="entry name" value="HAMP"/>
    <property type="match status" value="1"/>
</dbReference>
<dbReference type="RefSeq" id="WP_213519254.1">
    <property type="nucleotide sequence ID" value="NZ_BOSE01000009.1"/>
</dbReference>
<evidence type="ECO:0000256" key="11">
    <source>
        <dbReference type="ARBA" id="ARBA00023136"/>
    </source>
</evidence>
<comment type="subcellular location">
    <subcellularLocation>
        <location evidence="2">Cell membrane</location>
        <topology evidence="2">Multi-pass membrane protein</topology>
    </subcellularLocation>
</comment>
<protein>
    <recommendedName>
        <fullName evidence="3">histidine kinase</fullName>
        <ecNumber evidence="3">2.7.13.3</ecNumber>
    </recommendedName>
</protein>
<dbReference type="FunFam" id="1.10.287.130:FF:000001">
    <property type="entry name" value="Two-component sensor histidine kinase"/>
    <property type="match status" value="1"/>
</dbReference>
<evidence type="ECO:0000259" key="15">
    <source>
        <dbReference type="PROSITE" id="PS50885"/>
    </source>
</evidence>
<dbReference type="InterPro" id="IPR005467">
    <property type="entry name" value="His_kinase_dom"/>
</dbReference>
<sequence length="496" mass="55732">MRRHKSVAFKIFAVTSSVLIVFACILYFTLYFILPSFYLQHKKADLANGIAELLENYPQGNWEEGIKQVRDFSIAYNAAVIVKDGNDNIKFPTITLAPAVSLERDEMEGLASSDWVKISTELEETNNGKLPVSNYEQTVIMTDLSLPGHEQEGGYTMSVLASLQPIDEAASMLLKLAPYMLLIIFVISVGGAYIYSHFFARPLVGMSKVAKRMAQLDFSERSHYASDDEIGEISQSLNRLAINLQHSMQELTEANAKLKSDIQLKEEMEARRREFVATISHELKTPLTAISGQLEAMIHQVGPYRDRDKYLVQSHRIVKQMEKLVYEILEVSKLEGDSFQPQRAEVNLSRLIGEMIEPIRYYCELHGIALQADISEPVTVIGDERLLAKAISNIVGNAAYYTRKGERIIIRLSSDCQYAGLSVLNTGAHLDEHEIPDLFKAFYRTDKSRSRQTGGSGLGLYIVKKILDVHDAIYSLSNHTNGVEFVLQLPKSEPLT</sequence>
<evidence type="ECO:0000256" key="9">
    <source>
        <dbReference type="ARBA" id="ARBA00022840"/>
    </source>
</evidence>
<dbReference type="PANTHER" id="PTHR45453:SF3">
    <property type="entry name" value="HISTIDINE KINASE"/>
    <property type="match status" value="1"/>
</dbReference>
<dbReference type="SUPFAM" id="SSF55874">
    <property type="entry name" value="ATPase domain of HSP90 chaperone/DNA topoisomerase II/histidine kinase"/>
    <property type="match status" value="1"/>
</dbReference>
<feature type="domain" description="Histidine kinase" evidence="14">
    <location>
        <begin position="278"/>
        <end position="493"/>
    </location>
</feature>
<dbReference type="SMART" id="SM00387">
    <property type="entry name" value="HATPase_c"/>
    <property type="match status" value="1"/>
</dbReference>
<dbReference type="GO" id="GO:0005886">
    <property type="term" value="C:plasma membrane"/>
    <property type="evidence" value="ECO:0007669"/>
    <property type="project" value="UniProtKB-SubCell"/>
</dbReference>
<evidence type="ECO:0000256" key="4">
    <source>
        <dbReference type="ARBA" id="ARBA00022475"/>
    </source>
</evidence>
<dbReference type="InterPro" id="IPR036890">
    <property type="entry name" value="HATPase_C_sf"/>
</dbReference>
<evidence type="ECO:0000256" key="2">
    <source>
        <dbReference type="ARBA" id="ARBA00004651"/>
    </source>
</evidence>
<keyword evidence="13" id="KW-0812">Transmembrane</keyword>
<evidence type="ECO:0000256" key="8">
    <source>
        <dbReference type="ARBA" id="ARBA00022777"/>
    </source>
</evidence>
<feature type="transmembrane region" description="Helical" evidence="13">
    <location>
        <begin position="176"/>
        <end position="196"/>
    </location>
</feature>
<accession>A0A919YSF9</accession>
<evidence type="ECO:0000256" key="1">
    <source>
        <dbReference type="ARBA" id="ARBA00000085"/>
    </source>
</evidence>
<keyword evidence="10" id="KW-0902">Two-component regulatory system</keyword>
<keyword evidence="6" id="KW-0808">Transferase</keyword>
<dbReference type="Proteomes" id="UP000683139">
    <property type="component" value="Unassembled WGS sequence"/>
</dbReference>
<evidence type="ECO:0000256" key="6">
    <source>
        <dbReference type="ARBA" id="ARBA00022679"/>
    </source>
</evidence>
<comment type="caution">
    <text evidence="16">The sequence shown here is derived from an EMBL/GenBank/DDBJ whole genome shotgun (WGS) entry which is preliminary data.</text>
</comment>
<dbReference type="CDD" id="cd00082">
    <property type="entry name" value="HisKA"/>
    <property type="match status" value="1"/>
</dbReference>
<dbReference type="EMBL" id="BOSE01000009">
    <property type="protein sequence ID" value="GIP18610.1"/>
    <property type="molecule type" value="Genomic_DNA"/>
</dbReference>
<dbReference type="GO" id="GO:0016036">
    <property type="term" value="P:cellular response to phosphate starvation"/>
    <property type="evidence" value="ECO:0007669"/>
    <property type="project" value="TreeGrafter"/>
</dbReference>
<evidence type="ECO:0000256" key="10">
    <source>
        <dbReference type="ARBA" id="ARBA00023012"/>
    </source>
</evidence>
<dbReference type="GO" id="GO:0005524">
    <property type="term" value="F:ATP binding"/>
    <property type="evidence" value="ECO:0007669"/>
    <property type="project" value="UniProtKB-KW"/>
</dbReference>
<feature type="transmembrane region" description="Helical" evidence="13">
    <location>
        <begin position="12"/>
        <end position="34"/>
    </location>
</feature>
<dbReference type="Gene3D" id="3.30.565.10">
    <property type="entry name" value="Histidine kinase-like ATPase, C-terminal domain"/>
    <property type="match status" value="1"/>
</dbReference>
<name>A0A919YSF9_9BACL</name>
<evidence type="ECO:0000256" key="13">
    <source>
        <dbReference type="SAM" id="Phobius"/>
    </source>
</evidence>
<dbReference type="PRINTS" id="PR00344">
    <property type="entry name" value="BCTRLSENSOR"/>
</dbReference>
<dbReference type="SMART" id="SM00388">
    <property type="entry name" value="HisKA"/>
    <property type="match status" value="1"/>
</dbReference>
<dbReference type="CDD" id="cd06225">
    <property type="entry name" value="HAMP"/>
    <property type="match status" value="1"/>
</dbReference>
<dbReference type="InterPro" id="IPR004358">
    <property type="entry name" value="Sig_transdc_His_kin-like_C"/>
</dbReference>
<evidence type="ECO:0000256" key="7">
    <source>
        <dbReference type="ARBA" id="ARBA00022741"/>
    </source>
</evidence>
<reference evidence="16" key="1">
    <citation type="submission" date="2021-03" db="EMBL/GenBank/DDBJ databases">
        <title>Antimicrobial resistance genes in bacteria isolated from Japanese honey, and their potential for conferring macrolide and lincosamide resistance in the American foulbrood pathogen Paenibacillus larvae.</title>
        <authorList>
            <person name="Okamoto M."/>
            <person name="Kumagai M."/>
            <person name="Kanamori H."/>
            <person name="Takamatsu D."/>
        </authorList>
    </citation>
    <scope>NUCLEOTIDE SEQUENCE</scope>
    <source>
        <strain evidence="16">J40TS1</strain>
    </source>
</reference>
<evidence type="ECO:0000313" key="17">
    <source>
        <dbReference type="Proteomes" id="UP000683139"/>
    </source>
</evidence>
<keyword evidence="12" id="KW-0175">Coiled coil</keyword>
<dbReference type="Gene3D" id="6.10.340.10">
    <property type="match status" value="1"/>
</dbReference>
<dbReference type="PROSITE" id="PS50885">
    <property type="entry name" value="HAMP"/>
    <property type="match status" value="1"/>
</dbReference>
<comment type="catalytic activity">
    <reaction evidence="1">
        <text>ATP + protein L-histidine = ADP + protein N-phospho-L-histidine.</text>
        <dbReference type="EC" id="2.7.13.3"/>
    </reaction>
</comment>
<dbReference type="Pfam" id="PF00672">
    <property type="entry name" value="HAMP"/>
    <property type="match status" value="1"/>
</dbReference>
<dbReference type="SUPFAM" id="SSF47384">
    <property type="entry name" value="Homodimeric domain of signal transducing histidine kinase"/>
    <property type="match status" value="1"/>
</dbReference>
<evidence type="ECO:0000256" key="3">
    <source>
        <dbReference type="ARBA" id="ARBA00012438"/>
    </source>
</evidence>